<dbReference type="VEuPathDB" id="FungiDB:Bcin05g02000"/>
<dbReference type="OMA" id="WASRDWH"/>
<evidence type="ECO:0000313" key="2">
    <source>
        <dbReference type="EMBL" id="ATZ49795.1"/>
    </source>
</evidence>
<keyword evidence="1" id="KW-0472">Membrane</keyword>
<feature type="transmembrane region" description="Helical" evidence="1">
    <location>
        <begin position="75"/>
        <end position="95"/>
    </location>
</feature>
<protein>
    <submittedName>
        <fullName evidence="2">Uncharacterized protein</fullName>
    </submittedName>
</protein>
<dbReference type="EMBL" id="CP009809">
    <property type="protein sequence ID" value="ATZ49795.1"/>
    <property type="molecule type" value="Genomic_DNA"/>
</dbReference>
<reference evidence="2 3" key="1">
    <citation type="journal article" date="2011" name="PLoS Genet.">
        <title>Genomic analysis of the necrotrophic fungal pathogens Sclerotinia sclerotiorum and Botrytis cinerea.</title>
        <authorList>
            <person name="Amselem J."/>
            <person name="Cuomo C.A."/>
            <person name="van Kan J.A."/>
            <person name="Viaud M."/>
            <person name="Benito E.P."/>
            <person name="Couloux A."/>
            <person name="Coutinho P.M."/>
            <person name="de Vries R.P."/>
            <person name="Dyer P.S."/>
            <person name="Fillinger S."/>
            <person name="Fournier E."/>
            <person name="Gout L."/>
            <person name="Hahn M."/>
            <person name="Kohn L."/>
            <person name="Lapalu N."/>
            <person name="Plummer K.M."/>
            <person name="Pradier J.M."/>
            <person name="Quevillon E."/>
            <person name="Sharon A."/>
            <person name="Simon A."/>
            <person name="ten Have A."/>
            <person name="Tudzynski B."/>
            <person name="Tudzynski P."/>
            <person name="Wincker P."/>
            <person name="Andrew M."/>
            <person name="Anthouard V."/>
            <person name="Beever R.E."/>
            <person name="Beffa R."/>
            <person name="Benoit I."/>
            <person name="Bouzid O."/>
            <person name="Brault B."/>
            <person name="Chen Z."/>
            <person name="Choquer M."/>
            <person name="Collemare J."/>
            <person name="Cotton P."/>
            <person name="Danchin E.G."/>
            <person name="Da Silva C."/>
            <person name="Gautier A."/>
            <person name="Giraud C."/>
            <person name="Giraud T."/>
            <person name="Gonzalez C."/>
            <person name="Grossetete S."/>
            <person name="Guldener U."/>
            <person name="Henrissat B."/>
            <person name="Howlett B.J."/>
            <person name="Kodira C."/>
            <person name="Kretschmer M."/>
            <person name="Lappartient A."/>
            <person name="Leroch M."/>
            <person name="Levis C."/>
            <person name="Mauceli E."/>
            <person name="Neuveglise C."/>
            <person name="Oeser B."/>
            <person name="Pearson M."/>
            <person name="Poulain J."/>
            <person name="Poussereau N."/>
            <person name="Quesneville H."/>
            <person name="Rascle C."/>
            <person name="Schumacher J."/>
            <person name="Segurens B."/>
            <person name="Sexton A."/>
            <person name="Silva E."/>
            <person name="Sirven C."/>
            <person name="Soanes D.M."/>
            <person name="Talbot N.J."/>
            <person name="Templeton M."/>
            <person name="Yandava C."/>
            <person name="Yarden O."/>
            <person name="Zeng Q."/>
            <person name="Rollins J.A."/>
            <person name="Lebrun M.H."/>
            <person name="Dickman M."/>
        </authorList>
    </citation>
    <scope>NUCLEOTIDE SEQUENCE [LARGE SCALE GENOMIC DNA]</scope>
    <source>
        <strain evidence="2 3">B05.10</strain>
    </source>
</reference>
<dbReference type="OrthoDB" id="3501153at2759"/>
<organism evidence="2 3">
    <name type="scientific">Botryotinia fuckeliana (strain B05.10)</name>
    <name type="common">Noble rot fungus</name>
    <name type="synonym">Botrytis cinerea</name>
    <dbReference type="NCBI Taxonomy" id="332648"/>
    <lineage>
        <taxon>Eukaryota</taxon>
        <taxon>Fungi</taxon>
        <taxon>Dikarya</taxon>
        <taxon>Ascomycota</taxon>
        <taxon>Pezizomycotina</taxon>
        <taxon>Leotiomycetes</taxon>
        <taxon>Helotiales</taxon>
        <taxon>Sclerotiniaceae</taxon>
        <taxon>Botrytis</taxon>
    </lineage>
</organism>
<evidence type="ECO:0000256" key="1">
    <source>
        <dbReference type="SAM" id="Phobius"/>
    </source>
</evidence>
<keyword evidence="1" id="KW-0812">Transmembrane</keyword>
<name>A0A384JGS7_BOTFB</name>
<dbReference type="PANTHER" id="PTHR35896:SF3">
    <property type="entry name" value="MAJOR FACILITATOR SUPERFAMILY TRANSPORTER"/>
    <property type="match status" value="1"/>
</dbReference>
<sequence length="279" mass="31094">MAPKALGTAVVSKVKNALDYDSHTYSVTPNGEDESFLSLGGMGLSGDESYDTEKLSKQEEYLGSPSRRWWNCSTIIAIVSSILAATLLFALAALLDRKPTINYIPAITPDLKPGGWPLVEAGDTIIVDCGNSPAEALEKGCVWDLMSFSWTHPACYNKNISDEFLELYGPWKWYSNTNKKPGYELAEKELPWVTSVTAETDIPMVWTQEHYHIAHCAYIFKLLHIAAMSGHLVTNEGIGMFHTDHCVGVFLDPERVEFEKVTTRVQLLFGKCVRIRDVN</sequence>
<evidence type="ECO:0000313" key="3">
    <source>
        <dbReference type="Proteomes" id="UP000001798"/>
    </source>
</evidence>
<keyword evidence="1" id="KW-1133">Transmembrane helix</keyword>
<reference evidence="2 3" key="3">
    <citation type="journal article" date="2017" name="Mol. Plant Pathol.">
        <title>A gapless genome sequence of the fungus Botrytis cinerea.</title>
        <authorList>
            <person name="Van Kan J.A."/>
            <person name="Stassen J.H."/>
            <person name="Mosbach A."/>
            <person name="Van Der Lee T.A."/>
            <person name="Faino L."/>
            <person name="Farmer A.D."/>
            <person name="Papasotiriou D.G."/>
            <person name="Zhou S."/>
            <person name="Seidl M.F."/>
            <person name="Cottam E."/>
            <person name="Edel D."/>
            <person name="Hahn M."/>
            <person name="Schwartz D.C."/>
            <person name="Dietrich R.A."/>
            <person name="Widdison S."/>
            <person name="Scalliet G."/>
        </authorList>
    </citation>
    <scope>NUCLEOTIDE SEQUENCE [LARGE SCALE GENOMIC DNA]</scope>
    <source>
        <strain evidence="2 3">B05.10</strain>
    </source>
</reference>
<dbReference type="KEGG" id="bfu:BCIN_05g02000"/>
<dbReference type="GeneID" id="5428705"/>
<accession>A0A384JGS7</accession>
<dbReference type="InterPro" id="IPR053008">
    <property type="entry name" value="Phomopsin_biosynth_assoc"/>
</dbReference>
<keyword evidence="3" id="KW-1185">Reference proteome</keyword>
<gene>
    <name evidence="2" type="ORF">BCIN_05g02000</name>
</gene>
<reference evidence="2 3" key="2">
    <citation type="journal article" date="2012" name="Eukaryot. Cell">
        <title>Genome update of Botrytis cinerea strains B05.10 and T4.</title>
        <authorList>
            <person name="Staats M."/>
            <person name="van Kan J.A."/>
        </authorList>
    </citation>
    <scope>NUCLEOTIDE SEQUENCE [LARGE SCALE GENOMIC DNA]</scope>
    <source>
        <strain evidence="2 3">B05.10</strain>
    </source>
</reference>
<dbReference type="Proteomes" id="UP000001798">
    <property type="component" value="Chromosome 5"/>
</dbReference>
<proteinExistence type="predicted"/>
<dbReference type="AlphaFoldDB" id="A0A384JGS7"/>
<dbReference type="RefSeq" id="XP_001548252.1">
    <property type="nucleotide sequence ID" value="XM_001548202.2"/>
</dbReference>
<dbReference type="PANTHER" id="PTHR35896">
    <property type="entry name" value="IG-LIKE DOMAIN-CONTAINING PROTEIN"/>
    <property type="match status" value="1"/>
</dbReference>